<evidence type="ECO:0000313" key="6">
    <source>
        <dbReference type="Proteomes" id="UP000199527"/>
    </source>
</evidence>
<evidence type="ECO:0000256" key="3">
    <source>
        <dbReference type="RuleBase" id="RU003476"/>
    </source>
</evidence>
<evidence type="ECO:0000256" key="2">
    <source>
        <dbReference type="ARBA" id="ARBA00022801"/>
    </source>
</evidence>
<dbReference type="InterPro" id="IPR020084">
    <property type="entry name" value="NUDIX_hydrolase_CS"/>
</dbReference>
<accession>A0A1G8ZUT9</accession>
<dbReference type="PRINTS" id="PR00502">
    <property type="entry name" value="NUDIXFAMILY"/>
</dbReference>
<name>A0A1G8ZUT9_9GAMM</name>
<protein>
    <submittedName>
        <fullName evidence="5">NUDIX domain-containing protein</fullName>
    </submittedName>
</protein>
<dbReference type="Proteomes" id="UP000199527">
    <property type="component" value="Unassembled WGS sequence"/>
</dbReference>
<dbReference type="PROSITE" id="PS51462">
    <property type="entry name" value="NUDIX"/>
    <property type="match status" value="1"/>
</dbReference>
<gene>
    <name evidence="5" type="ORF">SAMN04488540_12116</name>
</gene>
<dbReference type="OrthoDB" id="9804442at2"/>
<keyword evidence="6" id="KW-1185">Reference proteome</keyword>
<dbReference type="GO" id="GO:0016787">
    <property type="term" value="F:hydrolase activity"/>
    <property type="evidence" value="ECO:0007669"/>
    <property type="project" value="UniProtKB-KW"/>
</dbReference>
<dbReference type="RefSeq" id="WP_090367877.1">
    <property type="nucleotide sequence ID" value="NZ_FNEM01000021.1"/>
</dbReference>
<proteinExistence type="inferred from homology"/>
<dbReference type="AlphaFoldDB" id="A0A1G8ZUT9"/>
<dbReference type="EMBL" id="FNEM01000021">
    <property type="protein sequence ID" value="SDK18892.1"/>
    <property type="molecule type" value="Genomic_DNA"/>
</dbReference>
<dbReference type="PROSITE" id="PS00893">
    <property type="entry name" value="NUDIX_BOX"/>
    <property type="match status" value="1"/>
</dbReference>
<evidence type="ECO:0000259" key="4">
    <source>
        <dbReference type="PROSITE" id="PS51462"/>
    </source>
</evidence>
<dbReference type="InterPro" id="IPR015797">
    <property type="entry name" value="NUDIX_hydrolase-like_dom_sf"/>
</dbReference>
<dbReference type="PANTHER" id="PTHR43046:SF15">
    <property type="entry name" value="MUTT_NUDIX FAMILY PROTEIN"/>
    <property type="match status" value="1"/>
</dbReference>
<dbReference type="InterPro" id="IPR020476">
    <property type="entry name" value="Nudix_hydrolase"/>
</dbReference>
<dbReference type="SUPFAM" id="SSF55811">
    <property type="entry name" value="Nudix"/>
    <property type="match status" value="1"/>
</dbReference>
<comment type="cofactor">
    <cofactor evidence="1">
        <name>Mg(2+)</name>
        <dbReference type="ChEBI" id="CHEBI:18420"/>
    </cofactor>
</comment>
<dbReference type="InterPro" id="IPR000086">
    <property type="entry name" value="NUDIX_hydrolase_dom"/>
</dbReference>
<reference evidence="6" key="1">
    <citation type="submission" date="2016-10" db="EMBL/GenBank/DDBJ databases">
        <authorList>
            <person name="Varghese N."/>
            <person name="Submissions S."/>
        </authorList>
    </citation>
    <scope>NUCLEOTIDE SEQUENCE [LARGE SCALE GENOMIC DNA]</scope>
    <source>
        <strain evidence="6">DSM 23317</strain>
    </source>
</reference>
<evidence type="ECO:0000313" key="5">
    <source>
        <dbReference type="EMBL" id="SDK18892.1"/>
    </source>
</evidence>
<dbReference type="PANTHER" id="PTHR43046">
    <property type="entry name" value="GDP-MANNOSE MANNOSYL HYDROLASE"/>
    <property type="match status" value="1"/>
</dbReference>
<keyword evidence="2 3" id="KW-0378">Hydrolase</keyword>
<dbReference type="Gene3D" id="3.90.79.10">
    <property type="entry name" value="Nucleoside Triphosphate Pyrophosphohydrolase"/>
    <property type="match status" value="1"/>
</dbReference>
<organism evidence="5 6">
    <name type="scientific">Ferrimonas sediminum</name>
    <dbReference type="NCBI Taxonomy" id="718193"/>
    <lineage>
        <taxon>Bacteria</taxon>
        <taxon>Pseudomonadati</taxon>
        <taxon>Pseudomonadota</taxon>
        <taxon>Gammaproteobacteria</taxon>
        <taxon>Alteromonadales</taxon>
        <taxon>Ferrimonadaceae</taxon>
        <taxon>Ferrimonas</taxon>
    </lineage>
</organism>
<dbReference type="CDD" id="cd02883">
    <property type="entry name" value="NUDIX_Hydrolase"/>
    <property type="match status" value="1"/>
</dbReference>
<feature type="domain" description="Nudix hydrolase" evidence="4">
    <location>
        <begin position="19"/>
        <end position="157"/>
    </location>
</feature>
<evidence type="ECO:0000256" key="1">
    <source>
        <dbReference type="ARBA" id="ARBA00001946"/>
    </source>
</evidence>
<sequence length="175" mass="20037">MQLLHRTLHPDAIDNGSEFLRTAVRAIIRQQDQILLLYTERYDDYSLPGGGVDEGEALDIALIREVEEETGATNIAILGSIGTFEELRPWYKKDYDNMRMLSHCFECRADRQLGPTRLEHYEQANGMKPMWVNLDDAINHNHRVMASSDKQGMSIARETWLLEYIAAGNLDNRVA</sequence>
<comment type="similarity">
    <text evidence="3">Belongs to the Nudix hydrolase family.</text>
</comment>
<dbReference type="Pfam" id="PF00293">
    <property type="entry name" value="NUDIX"/>
    <property type="match status" value="1"/>
</dbReference>